<evidence type="ECO:0000313" key="2">
    <source>
        <dbReference type="Proteomes" id="UP000049855"/>
    </source>
</evidence>
<name>A0A0U1L196_9FIRM</name>
<sequence>MITGGLDIFFEDVDVPLLRPLLEKIDRQYVKVKGKKLWYNVIETPWINVKNNNVSRQARIFRNIPCLRYVGEVHEQWHALAGGYRKVYFIKTPAIYHTGYVWFEDGSKEKKGERNFEVARKAFKKSPDCSKLQLYAAEALMLQGI</sequence>
<dbReference type="AlphaFoldDB" id="A0A0U1L196"/>
<dbReference type="Proteomes" id="UP000049855">
    <property type="component" value="Unassembled WGS sequence"/>
</dbReference>
<proteinExistence type="predicted"/>
<organism evidence="1 2">
    <name type="scientific">Sporomusa ovata</name>
    <dbReference type="NCBI Taxonomy" id="2378"/>
    <lineage>
        <taxon>Bacteria</taxon>
        <taxon>Bacillati</taxon>
        <taxon>Bacillota</taxon>
        <taxon>Negativicutes</taxon>
        <taxon>Selenomonadales</taxon>
        <taxon>Sporomusaceae</taxon>
        <taxon>Sporomusa</taxon>
    </lineage>
</organism>
<gene>
    <name evidence="1" type="ORF">SpAn4DRAFT_2341</name>
</gene>
<dbReference type="EMBL" id="CTRP01000012">
    <property type="protein sequence ID" value="CQR73109.1"/>
    <property type="molecule type" value="Genomic_DNA"/>
</dbReference>
<reference evidence="2" key="1">
    <citation type="submission" date="2015-03" db="EMBL/GenBank/DDBJ databases">
        <authorList>
            <person name="Nijsse Bart"/>
        </authorList>
    </citation>
    <scope>NUCLEOTIDE SEQUENCE [LARGE SCALE GENOMIC DNA]</scope>
</reference>
<evidence type="ECO:0000313" key="1">
    <source>
        <dbReference type="EMBL" id="CQR73109.1"/>
    </source>
</evidence>
<keyword evidence="2" id="KW-1185">Reference proteome</keyword>
<protein>
    <submittedName>
        <fullName evidence="1">Uncharacterized protein</fullName>
    </submittedName>
</protein>
<accession>A0A0U1L196</accession>